<evidence type="ECO:0000256" key="10">
    <source>
        <dbReference type="PIRSR" id="PIRSR600821-50"/>
    </source>
</evidence>
<feature type="domain" description="Alanine racemase C-terminal" evidence="12">
    <location>
        <begin position="239"/>
        <end position="363"/>
    </location>
</feature>
<dbReference type="GO" id="GO:0030632">
    <property type="term" value="P:D-alanine biosynthetic process"/>
    <property type="evidence" value="ECO:0007669"/>
    <property type="project" value="UniProtKB-UniRule"/>
</dbReference>
<feature type="binding site" evidence="9 11">
    <location>
        <position position="308"/>
    </location>
    <ligand>
        <name>substrate</name>
    </ligand>
</feature>
<dbReference type="HAMAP" id="MF_01201">
    <property type="entry name" value="Ala_racemase"/>
    <property type="match status" value="1"/>
</dbReference>
<dbReference type="GO" id="GO:0005829">
    <property type="term" value="C:cytosol"/>
    <property type="evidence" value="ECO:0007669"/>
    <property type="project" value="TreeGrafter"/>
</dbReference>
<feature type="modified residue" description="N6-(pyridoxal phosphate)lysine" evidence="9 10">
    <location>
        <position position="38"/>
    </location>
</feature>
<evidence type="ECO:0000256" key="2">
    <source>
        <dbReference type="ARBA" id="ARBA00001933"/>
    </source>
</evidence>
<dbReference type="Gene3D" id="2.40.37.10">
    <property type="entry name" value="Lyase, Ornithine Decarboxylase, Chain A, domain 1"/>
    <property type="match status" value="1"/>
</dbReference>
<evidence type="ECO:0000259" key="12">
    <source>
        <dbReference type="SMART" id="SM01005"/>
    </source>
</evidence>
<proteinExistence type="inferred from homology"/>
<dbReference type="GO" id="GO:0030170">
    <property type="term" value="F:pyridoxal phosphate binding"/>
    <property type="evidence" value="ECO:0007669"/>
    <property type="project" value="UniProtKB-UniRule"/>
</dbReference>
<dbReference type="InterPro" id="IPR001608">
    <property type="entry name" value="Ala_racemase_N"/>
</dbReference>
<comment type="caution">
    <text evidence="13">The sequence shown here is derived from an EMBL/GenBank/DDBJ whole genome shotgun (WGS) entry which is preliminary data.</text>
</comment>
<comment type="catalytic activity">
    <reaction evidence="1 9">
        <text>L-alanine = D-alanine</text>
        <dbReference type="Rhea" id="RHEA:20249"/>
        <dbReference type="ChEBI" id="CHEBI:57416"/>
        <dbReference type="ChEBI" id="CHEBI:57972"/>
        <dbReference type="EC" id="5.1.1.1"/>
    </reaction>
</comment>
<dbReference type="RefSeq" id="WP_126767633.1">
    <property type="nucleotide sequence ID" value="NZ_PIPJ01000006.1"/>
</dbReference>
<comment type="function">
    <text evidence="9">Catalyzes the interconversion of L-alanine and D-alanine. May also act on other amino acids.</text>
</comment>
<comment type="similarity">
    <text evidence="4 9">Belongs to the alanine racemase family.</text>
</comment>
<dbReference type="PANTHER" id="PTHR30511:SF4">
    <property type="entry name" value="ALANINE RACEMASE, BIOSYNTHETIC"/>
    <property type="match status" value="1"/>
</dbReference>
<dbReference type="OrthoDB" id="9813814at2"/>
<dbReference type="SUPFAM" id="SSF50621">
    <property type="entry name" value="Alanine racemase C-terminal domain-like"/>
    <property type="match status" value="1"/>
</dbReference>
<evidence type="ECO:0000313" key="14">
    <source>
        <dbReference type="Proteomes" id="UP000288395"/>
    </source>
</evidence>
<dbReference type="FunFam" id="2.40.37.10:FF:000002">
    <property type="entry name" value="Alanine racemase"/>
    <property type="match status" value="1"/>
</dbReference>
<dbReference type="SUPFAM" id="SSF51419">
    <property type="entry name" value="PLP-binding barrel"/>
    <property type="match status" value="1"/>
</dbReference>
<feature type="active site" description="Proton acceptor; specific for D-alanine" evidence="9">
    <location>
        <position position="38"/>
    </location>
</feature>
<evidence type="ECO:0000256" key="8">
    <source>
        <dbReference type="ARBA" id="ARBA00037912"/>
    </source>
</evidence>
<dbReference type="InterPro" id="IPR011079">
    <property type="entry name" value="Ala_racemase_C"/>
</dbReference>
<evidence type="ECO:0000256" key="9">
    <source>
        <dbReference type="HAMAP-Rule" id="MF_01201"/>
    </source>
</evidence>
<dbReference type="GO" id="GO:0008784">
    <property type="term" value="F:alanine racemase activity"/>
    <property type="evidence" value="ECO:0007669"/>
    <property type="project" value="UniProtKB-UniRule"/>
</dbReference>
<keyword evidence="14" id="KW-1185">Reference proteome</keyword>
<dbReference type="Proteomes" id="UP000288395">
    <property type="component" value="Unassembled WGS sequence"/>
</dbReference>
<dbReference type="InterPro" id="IPR020622">
    <property type="entry name" value="Ala_racemase_pyridoxalP-BS"/>
</dbReference>
<accession>A0A432VU69</accession>
<keyword evidence="7 9" id="KW-0413">Isomerase</keyword>
<dbReference type="PANTHER" id="PTHR30511">
    <property type="entry name" value="ALANINE RACEMASE"/>
    <property type="match status" value="1"/>
</dbReference>
<comment type="pathway">
    <text evidence="3">Cell wall biogenesis; peptidoglycan biosynthesis.</text>
</comment>
<dbReference type="Pfam" id="PF00842">
    <property type="entry name" value="Ala_racemase_C"/>
    <property type="match status" value="1"/>
</dbReference>
<dbReference type="NCBIfam" id="TIGR00492">
    <property type="entry name" value="alr"/>
    <property type="match status" value="1"/>
</dbReference>
<dbReference type="SMART" id="SM01005">
    <property type="entry name" value="Ala_racemase_C"/>
    <property type="match status" value="1"/>
</dbReference>
<feature type="active site" description="Proton acceptor; specific for L-alanine" evidence="9">
    <location>
        <position position="260"/>
    </location>
</feature>
<evidence type="ECO:0000256" key="4">
    <source>
        <dbReference type="ARBA" id="ARBA00007880"/>
    </source>
</evidence>
<dbReference type="PRINTS" id="PR00992">
    <property type="entry name" value="ALARACEMASE"/>
</dbReference>
<dbReference type="InterPro" id="IPR000821">
    <property type="entry name" value="Ala_racemase"/>
</dbReference>
<dbReference type="PROSITE" id="PS00395">
    <property type="entry name" value="ALANINE_RACEMASE"/>
    <property type="match status" value="1"/>
</dbReference>
<evidence type="ECO:0000256" key="5">
    <source>
        <dbReference type="ARBA" id="ARBA00013089"/>
    </source>
</evidence>
<dbReference type="EMBL" id="PIPJ01000006">
    <property type="protein sequence ID" value="RUO20032.1"/>
    <property type="molecule type" value="Genomic_DNA"/>
</dbReference>
<evidence type="ECO:0000256" key="7">
    <source>
        <dbReference type="ARBA" id="ARBA00023235"/>
    </source>
</evidence>
<evidence type="ECO:0000256" key="1">
    <source>
        <dbReference type="ARBA" id="ARBA00000316"/>
    </source>
</evidence>
<dbReference type="Pfam" id="PF01168">
    <property type="entry name" value="Ala_racemase_N"/>
    <property type="match status" value="1"/>
</dbReference>
<dbReference type="AlphaFoldDB" id="A0A432VU69"/>
<organism evidence="13 14">
    <name type="scientific">Aliidiomarina iranensis</name>
    <dbReference type="NCBI Taxonomy" id="1434071"/>
    <lineage>
        <taxon>Bacteria</taxon>
        <taxon>Pseudomonadati</taxon>
        <taxon>Pseudomonadota</taxon>
        <taxon>Gammaproteobacteria</taxon>
        <taxon>Alteromonadales</taxon>
        <taxon>Idiomarinaceae</taxon>
        <taxon>Aliidiomarina</taxon>
    </lineage>
</organism>
<reference evidence="14" key="1">
    <citation type="journal article" date="2018" name="Front. Microbiol.">
        <title>Genome-Based Analysis Reveals the Taxonomy and Diversity of the Family Idiomarinaceae.</title>
        <authorList>
            <person name="Liu Y."/>
            <person name="Lai Q."/>
            <person name="Shao Z."/>
        </authorList>
    </citation>
    <scope>NUCLEOTIDE SEQUENCE [LARGE SCALE GENOMIC DNA]</scope>
    <source>
        <strain evidence="14">GBPy7</strain>
    </source>
</reference>
<evidence type="ECO:0000313" key="13">
    <source>
        <dbReference type="EMBL" id="RUO20032.1"/>
    </source>
</evidence>
<feature type="binding site" evidence="9 11">
    <location>
        <position position="134"/>
    </location>
    <ligand>
        <name>substrate</name>
    </ligand>
</feature>
<evidence type="ECO:0000256" key="3">
    <source>
        <dbReference type="ARBA" id="ARBA00004752"/>
    </source>
</evidence>
<dbReference type="InterPro" id="IPR029066">
    <property type="entry name" value="PLP-binding_barrel"/>
</dbReference>
<evidence type="ECO:0000256" key="6">
    <source>
        <dbReference type="ARBA" id="ARBA00022898"/>
    </source>
</evidence>
<dbReference type="Gene3D" id="3.20.20.10">
    <property type="entry name" value="Alanine racemase"/>
    <property type="match status" value="1"/>
</dbReference>
<dbReference type="FunFam" id="3.20.20.10:FF:000002">
    <property type="entry name" value="Alanine racemase"/>
    <property type="match status" value="1"/>
</dbReference>
<dbReference type="CDD" id="cd06827">
    <property type="entry name" value="PLPDE_III_AR_proteobact"/>
    <property type="match status" value="1"/>
</dbReference>
<evidence type="ECO:0000256" key="11">
    <source>
        <dbReference type="PIRSR" id="PIRSR600821-52"/>
    </source>
</evidence>
<comment type="cofactor">
    <cofactor evidence="2 9 10">
        <name>pyridoxal 5'-phosphate</name>
        <dbReference type="ChEBI" id="CHEBI:597326"/>
    </cofactor>
</comment>
<dbReference type="UniPathway" id="UPA00042">
    <property type="reaction ID" value="UER00497"/>
</dbReference>
<keyword evidence="6 9" id="KW-0663">Pyridoxal phosphate</keyword>
<dbReference type="InterPro" id="IPR009006">
    <property type="entry name" value="Ala_racemase/Decarboxylase_C"/>
</dbReference>
<protein>
    <recommendedName>
        <fullName evidence="5 9">Alanine racemase</fullName>
        <ecNumber evidence="5 9">5.1.1.1</ecNumber>
    </recommendedName>
</protein>
<gene>
    <name evidence="13" type="primary">alr</name>
    <name evidence="13" type="ORF">CWE08_08965</name>
</gene>
<name>A0A432VU69_9GAMM</name>
<sequence>MADTMRPAWATINLQALRHNISVIRERAGGRRILGILKANAYGHGLIRIAQVLAGIDAIGVARVDEALQLRNAGISGPIVLLEGFFSPEQIPVLAASGIQPVIHNVHQLTQLEQAKNLSDPLQVWLKIDTGMHRLGVEPEEVESCYKRLVAMPHVTGLPILMSHLACADEPKHEQNRKQLATFAEVTAEHPKENTSIANSAALLAAVGPEYDWVRPGLSLYGVSPFSGKTGRDHHLQAVMNLQASVISIRRIKAGEPVGYGASWAPGKDTYIGIVAIGYGDGYPRHAPEGTPVWVRGKCYPMVGRVAMDMITIDLGAELTINLGDTAQLWGTELPVEEVAAAVGTIPYELLCNVARRVQLDYLD</sequence>
<comment type="pathway">
    <text evidence="8 9">Amino-acid biosynthesis; D-alanine biosynthesis; D-alanine from L-alanine: step 1/1.</text>
</comment>
<dbReference type="EC" id="5.1.1.1" evidence="5 9"/>